<dbReference type="InterPro" id="IPR003107">
    <property type="entry name" value="HAT"/>
</dbReference>
<dbReference type="Pfam" id="PF23231">
    <property type="entry name" value="HAT_Syf1_CNRKL1_C"/>
    <property type="match status" value="1"/>
</dbReference>
<dbReference type="InterPro" id="IPR011990">
    <property type="entry name" value="TPR-like_helical_dom_sf"/>
</dbReference>
<name>A0A7S1TM86_9RHOD</name>
<evidence type="ECO:0000313" key="7">
    <source>
        <dbReference type="EMBL" id="CAD9240806.1"/>
    </source>
</evidence>
<dbReference type="EMBL" id="HBGI01003911">
    <property type="protein sequence ID" value="CAD9240806.1"/>
    <property type="molecule type" value="Transcribed_RNA"/>
</dbReference>
<dbReference type="Gene3D" id="1.25.40.10">
    <property type="entry name" value="Tetratricopeptide repeat domain"/>
    <property type="match status" value="2"/>
</dbReference>
<feature type="repeat" description="TPR" evidence="4">
    <location>
        <begin position="367"/>
        <end position="400"/>
    </location>
</feature>
<dbReference type="InterPro" id="IPR055430">
    <property type="entry name" value="HAT_Syf1_CNRKL1_C"/>
</dbReference>
<feature type="compositionally biased region" description="Basic and acidic residues" evidence="5">
    <location>
        <begin position="150"/>
        <end position="162"/>
    </location>
</feature>
<accession>A0A7S1TM86</accession>
<evidence type="ECO:0000256" key="2">
    <source>
        <dbReference type="ARBA" id="ARBA00022737"/>
    </source>
</evidence>
<feature type="region of interest" description="Disordered" evidence="5">
    <location>
        <begin position="56"/>
        <end position="122"/>
    </location>
</feature>
<organism evidence="7">
    <name type="scientific">Erythrolobus australicus</name>
    <dbReference type="NCBI Taxonomy" id="1077150"/>
    <lineage>
        <taxon>Eukaryota</taxon>
        <taxon>Rhodophyta</taxon>
        <taxon>Bangiophyceae</taxon>
        <taxon>Porphyridiales</taxon>
        <taxon>Porphyridiaceae</taxon>
        <taxon>Erythrolobus</taxon>
    </lineage>
</organism>
<sequence length="716" mass="79932">MQMAAEDFGKRREEAAMTADGANRINAGAFCSNAALTAASSRRGKSAAVRRCACAREASMARKKPSAAKANPTKGGHTQAQRVHNRNAKPFATDSERKHAPSENLTPSRSHTTYPSHERGSLGFSATHASHAAVGSHHGHEAQNDIQAVHRDREATEQHESSRTGGMSRKQRLLTDAARRRSENSIYRRAERYAQQRSFHQARALYAQLLRDAPSDGRYYLAYAKMEARAGNSRRACEILRLGVGQCPGSEAILLHSHAVLEERAGHAADARRLFHRCIEIDRNDLVSFQALALLEARQHNFDEAAAIFARGAESVRSAELSAPSVSAMTLASFWNAYGVFLQNQAGDLDKAATCFERATTANPQHVRSWQAWAVCEERRGEYGEARRLFETALRVDPASAPTYQAYGLFATRRGETDGARELFRRGLKIDSQHAPLFHAWARLEEQEGNLGRARKLFERGARVDPTNAVMLRSWACLEVKSGHIDSSKPWWRVPFMPKQKVPKRQLARYAERLSMVRRLVERKSADDARMVLTWLARNTVDRGELGAQAATLLEWTQRRSKQDVEAFTAWFAQWYEKDRRIVSYIFGWDIPPPAWEQDSQVAGAADAKSSAIEVPAEWYTLEEFPRKTLRDADDELFNDDAVGYSVLAEFFGTFASNLANRAALSCALLGFSVLLLAMVSHHGLFDLPSDVPLPSTFDAPHGVDAHLIELHNMKQ</sequence>
<keyword evidence="4" id="KW-0802">TPR repeat</keyword>
<proteinExistence type="predicted"/>
<dbReference type="SUPFAM" id="SSF48452">
    <property type="entry name" value="TPR-like"/>
    <property type="match status" value="2"/>
</dbReference>
<dbReference type="SMART" id="SM00386">
    <property type="entry name" value="HAT"/>
    <property type="match status" value="8"/>
</dbReference>
<keyword evidence="3" id="KW-0539">Nucleus</keyword>
<dbReference type="AlphaFoldDB" id="A0A7S1TM86"/>
<evidence type="ECO:0000256" key="1">
    <source>
        <dbReference type="ARBA" id="ARBA00004123"/>
    </source>
</evidence>
<dbReference type="InterPro" id="IPR019734">
    <property type="entry name" value="TPR_rpt"/>
</dbReference>
<dbReference type="PANTHER" id="PTHR44917">
    <property type="entry name" value="PROTEIN HIGH CHLOROPHYLL FLUORESCENT 107"/>
    <property type="match status" value="1"/>
</dbReference>
<keyword evidence="2" id="KW-0677">Repeat</keyword>
<feature type="repeat" description="TPR" evidence="4">
    <location>
        <begin position="401"/>
        <end position="434"/>
    </location>
</feature>
<evidence type="ECO:0000256" key="3">
    <source>
        <dbReference type="ARBA" id="ARBA00023242"/>
    </source>
</evidence>
<reference evidence="7" key="1">
    <citation type="submission" date="2021-01" db="EMBL/GenBank/DDBJ databases">
        <authorList>
            <person name="Corre E."/>
            <person name="Pelletier E."/>
            <person name="Niang G."/>
            <person name="Scheremetjew M."/>
            <person name="Finn R."/>
            <person name="Kale V."/>
            <person name="Holt S."/>
            <person name="Cochrane G."/>
            <person name="Meng A."/>
            <person name="Brown T."/>
            <person name="Cohen L."/>
        </authorList>
    </citation>
    <scope>NUCLEOTIDE SEQUENCE</scope>
    <source>
        <strain evidence="7">CCMP3124</strain>
    </source>
</reference>
<evidence type="ECO:0000259" key="6">
    <source>
        <dbReference type="Pfam" id="PF23231"/>
    </source>
</evidence>
<dbReference type="PANTHER" id="PTHR44917:SF1">
    <property type="entry name" value="PROTEIN HIGH CHLOROPHYLL FLUORESCENT 107"/>
    <property type="match status" value="1"/>
</dbReference>
<dbReference type="PROSITE" id="PS50005">
    <property type="entry name" value="TPR"/>
    <property type="match status" value="2"/>
</dbReference>
<comment type="subcellular location">
    <subcellularLocation>
        <location evidence="1">Nucleus</location>
    </subcellularLocation>
</comment>
<evidence type="ECO:0000256" key="4">
    <source>
        <dbReference type="PROSITE-ProRule" id="PRU00339"/>
    </source>
</evidence>
<dbReference type="SMART" id="SM00028">
    <property type="entry name" value="TPR"/>
    <property type="match status" value="5"/>
</dbReference>
<feature type="domain" description="Pre-mRNA-splicing factor Syf1/CRNKL1-like C-terminal HAT-repeats" evidence="6">
    <location>
        <begin position="259"/>
        <end position="494"/>
    </location>
</feature>
<dbReference type="InterPro" id="IPR044624">
    <property type="entry name" value="Mbb1-like"/>
</dbReference>
<gene>
    <name evidence="7" type="ORF">EAUS1353_LOCUS2545</name>
</gene>
<evidence type="ECO:0000256" key="5">
    <source>
        <dbReference type="SAM" id="MobiDB-lite"/>
    </source>
</evidence>
<dbReference type="GO" id="GO:0003727">
    <property type="term" value="F:single-stranded RNA binding"/>
    <property type="evidence" value="ECO:0007669"/>
    <property type="project" value="TreeGrafter"/>
</dbReference>
<dbReference type="GO" id="GO:0003729">
    <property type="term" value="F:mRNA binding"/>
    <property type="evidence" value="ECO:0007669"/>
    <property type="project" value="InterPro"/>
</dbReference>
<protein>
    <recommendedName>
        <fullName evidence="6">Pre-mRNA-splicing factor Syf1/CRNKL1-like C-terminal HAT-repeats domain-containing protein</fullName>
    </recommendedName>
</protein>
<feature type="region of interest" description="Disordered" evidence="5">
    <location>
        <begin position="150"/>
        <end position="181"/>
    </location>
</feature>
<dbReference type="GO" id="GO:0005634">
    <property type="term" value="C:nucleus"/>
    <property type="evidence" value="ECO:0007669"/>
    <property type="project" value="UniProtKB-SubCell"/>
</dbReference>
<dbReference type="GO" id="GO:0006417">
    <property type="term" value="P:regulation of translation"/>
    <property type="evidence" value="ECO:0007669"/>
    <property type="project" value="TreeGrafter"/>
</dbReference>
<dbReference type="Pfam" id="PF13432">
    <property type="entry name" value="TPR_16"/>
    <property type="match status" value="1"/>
</dbReference>
<dbReference type="GO" id="GO:0006397">
    <property type="term" value="P:mRNA processing"/>
    <property type="evidence" value="ECO:0007669"/>
    <property type="project" value="InterPro"/>
</dbReference>
<feature type="compositionally biased region" description="Polar residues" evidence="5">
    <location>
        <begin position="103"/>
        <end position="115"/>
    </location>
</feature>